<sequence length="364" mass="40505">MDPVLVIGGCGGLGHHIVKQLLEEGHATNITVFDKNTSRNRIEKINYITGDLGSSEDVHNAFRNTKPRVVFHTASPMLMGQKNSPDLFEKINITGTQTMLEAIRAVQSVHALIYTGTSSVVHNNLTDIVNATEDWPKCYLPEQTEYYTHTKAVAEDMILAANRKDNLLTVTIRGSTLFGEGDSTTIPQLVGNALSGRSNMQVGDNKNLFDYTYLGNAAHAHILAASILLKTSPSSPPPPADQRVDGEAFVVTNDSPWPFWNFGRAVSAAVGRPISPKDIRVVPSWLFYIFAVFAEWGVWMVSLGQRESHLNRKMVRYFSMTRTFDITKAKERLGYRPRIGTEDAIKKSVEHFLATREEEGKKEL</sequence>
<evidence type="ECO:0000256" key="1">
    <source>
        <dbReference type="ARBA" id="ARBA00009219"/>
    </source>
</evidence>
<evidence type="ECO:0000313" key="6">
    <source>
        <dbReference type="Proteomes" id="UP000244855"/>
    </source>
</evidence>
<name>A0A2V1EF49_9PLEO</name>
<gene>
    <name evidence="5" type="ORF">DM02DRAFT_608057</name>
</gene>
<dbReference type="SUPFAM" id="SSF51735">
    <property type="entry name" value="NAD(P)-binding Rossmann-fold domains"/>
    <property type="match status" value="1"/>
</dbReference>
<keyword evidence="2" id="KW-0560">Oxidoreductase</keyword>
<dbReference type="InterPro" id="IPR050177">
    <property type="entry name" value="Lipid_A_modif_metabolic_enz"/>
</dbReference>
<dbReference type="STRING" id="97972.A0A2V1EF49"/>
<evidence type="ECO:0000313" key="5">
    <source>
        <dbReference type="EMBL" id="PVI08699.1"/>
    </source>
</evidence>
<proteinExistence type="inferred from homology"/>
<protein>
    <submittedName>
        <fullName evidence="5">C-3 sterol dehydrogenase/C-4 decarboxylase</fullName>
    </submittedName>
</protein>
<dbReference type="InterPro" id="IPR036291">
    <property type="entry name" value="NAD(P)-bd_dom_sf"/>
</dbReference>
<dbReference type="PANTHER" id="PTHR43245:SF51">
    <property type="entry name" value="SHORT CHAIN DEHYDROGENASE_REDUCTASE FAMILY 42E, MEMBER 2"/>
    <property type="match status" value="1"/>
</dbReference>
<dbReference type="PANTHER" id="PTHR43245">
    <property type="entry name" value="BIFUNCTIONAL POLYMYXIN RESISTANCE PROTEIN ARNA"/>
    <property type="match status" value="1"/>
</dbReference>
<reference evidence="5 6" key="1">
    <citation type="journal article" date="2018" name="Sci. Rep.">
        <title>Comparative genomics provides insights into the lifestyle and reveals functional heterogeneity of dark septate endophytic fungi.</title>
        <authorList>
            <person name="Knapp D.G."/>
            <person name="Nemeth J.B."/>
            <person name="Barry K."/>
            <person name="Hainaut M."/>
            <person name="Henrissat B."/>
            <person name="Johnson J."/>
            <person name="Kuo A."/>
            <person name="Lim J.H.P."/>
            <person name="Lipzen A."/>
            <person name="Nolan M."/>
            <person name="Ohm R.A."/>
            <person name="Tamas L."/>
            <person name="Grigoriev I.V."/>
            <person name="Spatafora J.W."/>
            <person name="Nagy L.G."/>
            <person name="Kovacs G.M."/>
        </authorList>
    </citation>
    <scope>NUCLEOTIDE SEQUENCE [LARGE SCALE GENOMIC DNA]</scope>
    <source>
        <strain evidence="5 6">DSE2036</strain>
    </source>
</reference>
<keyword evidence="3" id="KW-0472">Membrane</keyword>
<dbReference type="EMBL" id="KZ805300">
    <property type="protein sequence ID" value="PVI08699.1"/>
    <property type="molecule type" value="Genomic_DNA"/>
</dbReference>
<dbReference type="Pfam" id="PF01073">
    <property type="entry name" value="3Beta_HSD"/>
    <property type="match status" value="1"/>
</dbReference>
<dbReference type="InterPro" id="IPR002225">
    <property type="entry name" value="3Beta_OHSteriod_DH/Estase"/>
</dbReference>
<keyword evidence="3" id="KW-0812">Transmembrane</keyword>
<keyword evidence="6" id="KW-1185">Reference proteome</keyword>
<evidence type="ECO:0000256" key="3">
    <source>
        <dbReference type="SAM" id="Phobius"/>
    </source>
</evidence>
<dbReference type="GO" id="GO:0016616">
    <property type="term" value="F:oxidoreductase activity, acting on the CH-OH group of donors, NAD or NADP as acceptor"/>
    <property type="evidence" value="ECO:0007669"/>
    <property type="project" value="InterPro"/>
</dbReference>
<feature type="transmembrane region" description="Helical" evidence="3">
    <location>
        <begin position="285"/>
        <end position="304"/>
    </location>
</feature>
<comment type="similarity">
    <text evidence="1">Belongs to the 3-beta-HSD family.</text>
</comment>
<keyword evidence="3" id="KW-1133">Transmembrane helix</keyword>
<evidence type="ECO:0000259" key="4">
    <source>
        <dbReference type="Pfam" id="PF01073"/>
    </source>
</evidence>
<dbReference type="OrthoDB" id="10058185at2759"/>
<dbReference type="Gene3D" id="3.40.50.720">
    <property type="entry name" value="NAD(P)-binding Rossmann-like Domain"/>
    <property type="match status" value="1"/>
</dbReference>
<organism evidence="5 6">
    <name type="scientific">Periconia macrospinosa</name>
    <dbReference type="NCBI Taxonomy" id="97972"/>
    <lineage>
        <taxon>Eukaryota</taxon>
        <taxon>Fungi</taxon>
        <taxon>Dikarya</taxon>
        <taxon>Ascomycota</taxon>
        <taxon>Pezizomycotina</taxon>
        <taxon>Dothideomycetes</taxon>
        <taxon>Pleosporomycetidae</taxon>
        <taxon>Pleosporales</taxon>
        <taxon>Massarineae</taxon>
        <taxon>Periconiaceae</taxon>
        <taxon>Periconia</taxon>
    </lineage>
</organism>
<dbReference type="AlphaFoldDB" id="A0A2V1EF49"/>
<dbReference type="GO" id="GO:0006694">
    <property type="term" value="P:steroid biosynthetic process"/>
    <property type="evidence" value="ECO:0007669"/>
    <property type="project" value="InterPro"/>
</dbReference>
<accession>A0A2V1EF49</accession>
<evidence type="ECO:0000256" key="2">
    <source>
        <dbReference type="ARBA" id="ARBA00023002"/>
    </source>
</evidence>
<feature type="domain" description="3-beta hydroxysteroid dehydrogenase/isomerase" evidence="4">
    <location>
        <begin position="5"/>
        <end position="271"/>
    </location>
</feature>
<dbReference type="Proteomes" id="UP000244855">
    <property type="component" value="Unassembled WGS sequence"/>
</dbReference>